<dbReference type="AlphaFoldDB" id="A0A1F7WHK6"/>
<dbReference type="Gene3D" id="3.20.20.70">
    <property type="entry name" value="Aldolase class I"/>
    <property type="match status" value="1"/>
</dbReference>
<evidence type="ECO:0000313" key="3">
    <source>
        <dbReference type="Proteomes" id="UP000176198"/>
    </source>
</evidence>
<keyword evidence="1" id="KW-0413">Isomerase</keyword>
<gene>
    <name evidence="2" type="ORF">A2115_01000</name>
</gene>
<accession>A0A1F7WHK6</accession>
<dbReference type="InterPro" id="IPR013785">
    <property type="entry name" value="Aldolase_TIM"/>
</dbReference>
<dbReference type="Proteomes" id="UP000176198">
    <property type="component" value="Unassembled WGS sequence"/>
</dbReference>
<evidence type="ECO:0000256" key="1">
    <source>
        <dbReference type="ARBA" id="ARBA00023235"/>
    </source>
</evidence>
<dbReference type="InterPro" id="IPR000652">
    <property type="entry name" value="Triosephosphate_isomerase"/>
</dbReference>
<protein>
    <submittedName>
        <fullName evidence="2">Uncharacterized protein</fullName>
    </submittedName>
</protein>
<comment type="caution">
    <text evidence="2">The sequence shown here is derived from an EMBL/GenBank/DDBJ whole genome shotgun (WGS) entry which is preliminary data.</text>
</comment>
<dbReference type="PROSITE" id="PS00171">
    <property type="entry name" value="TIM_1"/>
    <property type="match status" value="1"/>
</dbReference>
<dbReference type="GO" id="GO:0004807">
    <property type="term" value="F:triose-phosphate isomerase activity"/>
    <property type="evidence" value="ECO:0007669"/>
    <property type="project" value="InterPro"/>
</dbReference>
<evidence type="ECO:0000313" key="2">
    <source>
        <dbReference type="EMBL" id="OGM02312.1"/>
    </source>
</evidence>
<dbReference type="SUPFAM" id="SSF51351">
    <property type="entry name" value="Triosephosphate isomerase (TIM)"/>
    <property type="match status" value="1"/>
</dbReference>
<dbReference type="Pfam" id="PF00121">
    <property type="entry name" value="TIM"/>
    <property type="match status" value="1"/>
</dbReference>
<sequence>MSTHFQHMLFVNFKTYEEATGERAVDLTRVLEDVAIATQTKVIPVVQASDVKEIVGITKLEVWSQHVDPINYGAHTGAIIPQAVFEDGAVGTFLNHSEHKFKKFDDLKLANQMAMDTGLRTLIFAADPAELKRILPLKPTYVAYEPPELVGSNTTSVARAKPEVIEEAVGVAKNAGLPLIVGAGIKSEEDVRKSMELGAVGVAVASNIVKSEDPKKAVMELIKGFE</sequence>
<reference evidence="2 3" key="1">
    <citation type="journal article" date="2016" name="Nat. Commun.">
        <title>Thousands of microbial genomes shed light on interconnected biogeochemical processes in an aquifer system.</title>
        <authorList>
            <person name="Anantharaman K."/>
            <person name="Brown C.T."/>
            <person name="Hug L.A."/>
            <person name="Sharon I."/>
            <person name="Castelle C.J."/>
            <person name="Probst A.J."/>
            <person name="Thomas B.C."/>
            <person name="Singh A."/>
            <person name="Wilkins M.J."/>
            <person name="Karaoz U."/>
            <person name="Brodie E.L."/>
            <person name="Williams K.H."/>
            <person name="Hubbard S.S."/>
            <person name="Banfield J.F."/>
        </authorList>
    </citation>
    <scope>NUCLEOTIDE SEQUENCE [LARGE SCALE GENOMIC DNA]</scope>
</reference>
<name>A0A1F7WHK6_9BACT</name>
<dbReference type="STRING" id="1802471.A2115_01000"/>
<dbReference type="InterPro" id="IPR020861">
    <property type="entry name" value="Triosephosphate_isomerase_AS"/>
</dbReference>
<dbReference type="EMBL" id="MGFJ01000025">
    <property type="protein sequence ID" value="OGM02312.1"/>
    <property type="molecule type" value="Genomic_DNA"/>
</dbReference>
<dbReference type="InterPro" id="IPR035990">
    <property type="entry name" value="TIM_sf"/>
</dbReference>
<dbReference type="PROSITE" id="PS51440">
    <property type="entry name" value="TIM_2"/>
    <property type="match status" value="1"/>
</dbReference>
<dbReference type="NCBIfam" id="NF003302">
    <property type="entry name" value="PRK04302.1"/>
    <property type="match status" value="1"/>
</dbReference>
<proteinExistence type="predicted"/>
<organism evidence="2 3">
    <name type="scientific">Candidatus Woesebacteria bacterium GWA1_41_8</name>
    <dbReference type="NCBI Taxonomy" id="1802471"/>
    <lineage>
        <taxon>Bacteria</taxon>
        <taxon>Candidatus Woeseibacteriota</taxon>
    </lineage>
</organism>